<dbReference type="InterPro" id="IPR042231">
    <property type="entry name" value="Cho/carn_acyl_trans_2"/>
</dbReference>
<keyword evidence="6" id="KW-0813">Transport</keyword>
<comment type="similarity">
    <text evidence="4">Belongs to the carnitine/choline acetyltransferase family.</text>
</comment>
<evidence type="ECO:0000256" key="12">
    <source>
        <dbReference type="ARBA" id="ARBA00022989"/>
    </source>
</evidence>
<comment type="caution">
    <text evidence="26">The sequence shown here is derived from an EMBL/GenBank/DDBJ whole genome shotgun (WGS) entry which is preliminary data.</text>
</comment>
<dbReference type="GO" id="GO:0009437">
    <property type="term" value="P:carnitine metabolic process"/>
    <property type="evidence" value="ECO:0007669"/>
    <property type="project" value="TreeGrafter"/>
</dbReference>
<evidence type="ECO:0000256" key="8">
    <source>
        <dbReference type="ARBA" id="ARBA00022692"/>
    </source>
</evidence>
<dbReference type="Pfam" id="PF08799">
    <property type="entry name" value="PRP4"/>
    <property type="match status" value="1"/>
</dbReference>
<dbReference type="PANTHER" id="PTHR22589">
    <property type="entry name" value="CARNITINE O-ACYLTRANSFERASE"/>
    <property type="match status" value="1"/>
</dbReference>
<keyword evidence="9" id="KW-0508">mRNA splicing</keyword>
<feature type="non-terminal residue" evidence="26">
    <location>
        <position position="906"/>
    </location>
</feature>
<evidence type="ECO:0000256" key="9">
    <source>
        <dbReference type="ARBA" id="ARBA00022728"/>
    </source>
</evidence>
<keyword evidence="7" id="KW-0808">Transferase</keyword>
<dbReference type="GO" id="GO:0005741">
    <property type="term" value="C:mitochondrial outer membrane"/>
    <property type="evidence" value="ECO:0007669"/>
    <property type="project" value="UniProtKB-SubCell"/>
</dbReference>
<dbReference type="AlphaFoldDB" id="A0A8X8BMW8"/>
<comment type="pathway">
    <text evidence="3">Lipid metabolism; fatty acid beta-oxidation.</text>
</comment>
<evidence type="ECO:0000256" key="14">
    <source>
        <dbReference type="ARBA" id="ARBA00023128"/>
    </source>
</evidence>
<dbReference type="SUPFAM" id="SSF47938">
    <property type="entry name" value="Functional domain of the splicing factor Prp18"/>
    <property type="match status" value="1"/>
</dbReference>
<keyword evidence="15 24" id="KW-0472">Membrane</keyword>
<dbReference type="Gene3D" id="6.10.250.1760">
    <property type="match status" value="1"/>
</dbReference>
<evidence type="ECO:0000256" key="17">
    <source>
        <dbReference type="ARBA" id="ARBA00031388"/>
    </source>
</evidence>
<dbReference type="Gene3D" id="3.30.559.70">
    <property type="entry name" value="Choline/Carnitine o-acyltransferase, domain 2"/>
    <property type="match status" value="1"/>
</dbReference>
<dbReference type="GO" id="GO:0006631">
    <property type="term" value="P:fatty acid metabolic process"/>
    <property type="evidence" value="ECO:0007669"/>
    <property type="project" value="UniProtKB-KW"/>
</dbReference>
<evidence type="ECO:0000256" key="22">
    <source>
        <dbReference type="ARBA" id="ARBA00048480"/>
    </source>
</evidence>
<dbReference type="GO" id="GO:0016607">
    <property type="term" value="C:nuclear speck"/>
    <property type="evidence" value="ECO:0007669"/>
    <property type="project" value="UniProtKB-SubCell"/>
</dbReference>
<dbReference type="Gene3D" id="3.30.559.10">
    <property type="entry name" value="Chloramphenicol acetyltransferase-like domain"/>
    <property type="match status" value="3"/>
</dbReference>
<dbReference type="InterPro" id="IPR000542">
    <property type="entry name" value="Carn_acyl_trans"/>
</dbReference>
<dbReference type="InterPro" id="IPR004098">
    <property type="entry name" value="Prp18"/>
</dbReference>
<evidence type="ECO:0000256" key="2">
    <source>
        <dbReference type="ARBA" id="ARBA00004374"/>
    </source>
</evidence>
<evidence type="ECO:0000256" key="3">
    <source>
        <dbReference type="ARBA" id="ARBA00005005"/>
    </source>
</evidence>
<comment type="catalytic activity">
    <reaction evidence="22">
        <text>(R)-carnitine + hexadecanoyl-CoA = O-hexadecanoyl-(R)-carnitine + CoA</text>
        <dbReference type="Rhea" id="RHEA:12661"/>
        <dbReference type="ChEBI" id="CHEBI:16347"/>
        <dbReference type="ChEBI" id="CHEBI:17490"/>
        <dbReference type="ChEBI" id="CHEBI:57287"/>
        <dbReference type="ChEBI" id="CHEBI:57379"/>
        <dbReference type="EC" id="2.3.1.21"/>
    </reaction>
    <physiologicalReaction direction="left-to-right" evidence="22">
        <dbReference type="Rhea" id="RHEA:12662"/>
    </physiologicalReaction>
</comment>
<feature type="non-terminal residue" evidence="26">
    <location>
        <position position="1"/>
    </location>
</feature>
<keyword evidence="9" id="KW-0507">mRNA processing</keyword>
<evidence type="ECO:0000256" key="11">
    <source>
        <dbReference type="ARBA" id="ARBA00022832"/>
    </source>
</evidence>
<keyword evidence="8 24" id="KW-0812">Transmembrane</keyword>
<keyword evidence="14" id="KW-0496">Mitochondrion</keyword>
<dbReference type="FunFam" id="3.30.559.70:FF:000001">
    <property type="entry name" value="Carnitine O-palmitoyltransferase 1, liver isoform"/>
    <property type="match status" value="1"/>
</dbReference>
<accession>A0A8X8BMW8</accession>
<evidence type="ECO:0000256" key="1">
    <source>
        <dbReference type="ARBA" id="ARBA00004324"/>
    </source>
</evidence>
<feature type="domain" description="Pre-mRNA processing factor 4 (PRP4)-like" evidence="25">
    <location>
        <begin position="668"/>
        <end position="718"/>
    </location>
</feature>
<keyword evidence="12 24" id="KW-1133">Transmembrane helix</keyword>
<evidence type="ECO:0000256" key="10">
    <source>
        <dbReference type="ARBA" id="ARBA00022787"/>
    </source>
</evidence>
<dbReference type="EC" id="2.3.1.21" evidence="5"/>
<evidence type="ECO:0000256" key="5">
    <source>
        <dbReference type="ARBA" id="ARBA00013243"/>
    </source>
</evidence>
<dbReference type="Pfam" id="PF02840">
    <property type="entry name" value="Prp18"/>
    <property type="match status" value="1"/>
</dbReference>
<evidence type="ECO:0000256" key="4">
    <source>
        <dbReference type="ARBA" id="ARBA00005232"/>
    </source>
</evidence>
<evidence type="ECO:0000256" key="24">
    <source>
        <dbReference type="SAM" id="Phobius"/>
    </source>
</evidence>
<reference evidence="26 27" key="1">
    <citation type="journal article" date="2021" name="Cell">
        <title>Tracing the genetic footprints of vertebrate landing in non-teleost ray-finned fishes.</title>
        <authorList>
            <person name="Bi X."/>
            <person name="Wang K."/>
            <person name="Yang L."/>
            <person name="Pan H."/>
            <person name="Jiang H."/>
            <person name="Wei Q."/>
            <person name="Fang M."/>
            <person name="Yu H."/>
            <person name="Zhu C."/>
            <person name="Cai Y."/>
            <person name="He Y."/>
            <person name="Gan X."/>
            <person name="Zeng H."/>
            <person name="Yu D."/>
            <person name="Zhu Y."/>
            <person name="Jiang H."/>
            <person name="Qiu Q."/>
            <person name="Yang H."/>
            <person name="Zhang Y.E."/>
            <person name="Wang W."/>
            <person name="Zhu M."/>
            <person name="He S."/>
            <person name="Zhang G."/>
        </authorList>
    </citation>
    <scope>NUCLEOTIDE SEQUENCE [LARGE SCALE GENOMIC DNA]</scope>
    <source>
        <strain evidence="26">Bchr_013</strain>
    </source>
</reference>
<comment type="function">
    <text evidence="21">Catalyzes the transfer of the acyl group of long-chain fatty acid-CoA conjugates onto carnitine, an essential step for the mitochondrial uptake of long-chain fatty acids and their subsequent beta-oxidation in the mitochondrion.</text>
</comment>
<dbReference type="PROSITE" id="PS00439">
    <property type="entry name" value="ACYLTRANSF_C_1"/>
    <property type="match status" value="1"/>
</dbReference>
<evidence type="ECO:0000313" key="27">
    <source>
        <dbReference type="Proteomes" id="UP000886611"/>
    </source>
</evidence>
<dbReference type="GO" id="GO:0004095">
    <property type="term" value="F:carnitine O-palmitoyltransferase activity"/>
    <property type="evidence" value="ECO:0007669"/>
    <property type="project" value="UniProtKB-EC"/>
</dbReference>
<dbReference type="InterPro" id="IPR032476">
    <property type="entry name" value="CPT_N"/>
</dbReference>
<keyword evidence="10" id="KW-1000">Mitochondrion outer membrane</keyword>
<evidence type="ECO:0000259" key="25">
    <source>
        <dbReference type="SMART" id="SM00500"/>
    </source>
</evidence>
<proteinExistence type="inferred from homology"/>
<dbReference type="Pfam" id="PF16484">
    <property type="entry name" value="CPT_N"/>
    <property type="match status" value="1"/>
</dbReference>
<dbReference type="SUPFAM" id="SSF52777">
    <property type="entry name" value="CoA-dependent acyltransferases"/>
    <property type="match status" value="2"/>
</dbReference>
<evidence type="ECO:0000256" key="23">
    <source>
        <dbReference type="PIRSR" id="PIRSR600542-1"/>
    </source>
</evidence>
<dbReference type="GO" id="GO:0015909">
    <property type="term" value="P:long-chain fatty acid transport"/>
    <property type="evidence" value="ECO:0007669"/>
    <property type="project" value="TreeGrafter"/>
</dbReference>
<dbReference type="EMBL" id="JAATIS010005064">
    <property type="protein sequence ID" value="KAG2459931.1"/>
    <property type="molecule type" value="Genomic_DNA"/>
</dbReference>
<sequence length="906" mass="103215">MAEAHQAVAFQFTVTPDGIDFRLSQEVLKHIYLSGVTSWRKRFIRFKNGILTGVYPASPSSWLFVVIAIMSAMYARIDPSMGMIDGIKKNLPVNGYMAIQTQTMLSAILFSTGLWISLIFILRQMLKLLLSYHGWMFEPHGQISRSTRIWAVLVKIFSVRKPMLYSFQASLPRLPVPRIDDTIKRYLESVRPLLDDEQYSKMETLAEEFKKNPAPRLQKYLLLKSWWAPNYDLVSMTPTHLQAARAGNAVYAMLLYRRKLDREELSPMKVFGIVPMCSNQMERMFNTTRIPGIETDSVQHLKDSKHMVVYHKGRFYKVSLYQGGRLLLPSEFEMQFQKILDDTTEPHVGELKLPALTAGERIPWARARAQFFSQGVNKASLDAIEKAAIFMTLDDEAHGYDRQKPRSMNLYAKSLLHGKCYDRWFDKSFNLIVYTNGKLGINAEHSWSDAPTVGHLWEFVLAEDIFQLGYTEDGHCKGEVNKSIPPPFKLQWDITQECKDVIESSCNVAKALAEDVDFYGYLFEDFGKGSIKMCRTSPDAFIQLALQLAHFRNEEKLELFRKAAEKHQHMCRLAMTGAGIDRHLFCLYVVSKYLGMDPPFLKQVLSEPWRLSTSQTPQQQLCMIDLEKHPDCISAGGGFGPVADDGYGVSYIISGENRMTFHISSKLSSPETVIKRLRERGEPIRLFGESDYDAFQRLRKIEILTPEVNKGLRNDLKAALDKIDQQYLNEIVGGQEQGEDDSQNDLKVHEENTTIEELEALGESLGTGDDYKDMDIINKVLRFLLGVWAKDLNSREDYVKCSVQGKLASATQKQTESYLNPLFRKLRKKNLPADIKESITDIIKFMLQREYVKVNLWAITAVALATGAITNVGSSSPVHTVRNAHIDDCPAARYNIAPPMKPPRVR</sequence>
<feature type="transmembrane region" description="Helical" evidence="24">
    <location>
        <begin position="50"/>
        <end position="77"/>
    </location>
</feature>
<dbReference type="InterPro" id="IPR039551">
    <property type="entry name" value="Cho/carn_acyl_trans"/>
</dbReference>
<dbReference type="SUPFAM" id="SSF158230">
    <property type="entry name" value="PRP4-like"/>
    <property type="match status" value="1"/>
</dbReference>
<feature type="transmembrane region" description="Helical" evidence="24">
    <location>
        <begin position="97"/>
        <end position="122"/>
    </location>
</feature>
<dbReference type="InterPro" id="IPR023213">
    <property type="entry name" value="CAT-like_dom_sf"/>
</dbReference>
<comment type="subcellular location">
    <subcellularLocation>
        <location evidence="2">Mitochondrion outer membrane</location>
        <topology evidence="2">Multi-pass membrane protein</topology>
    </subcellularLocation>
    <subcellularLocation>
        <location evidence="1">Nucleus speckle</location>
    </subcellularLocation>
</comment>
<dbReference type="Gene3D" id="1.20.940.10">
    <property type="entry name" value="Functional domain of the splicing factor Prp18"/>
    <property type="match status" value="1"/>
</dbReference>
<dbReference type="InterPro" id="IPR014906">
    <property type="entry name" value="PRP4-like"/>
</dbReference>
<organism evidence="26 27">
    <name type="scientific">Polypterus senegalus</name>
    <name type="common">Senegal bichir</name>
    <dbReference type="NCBI Taxonomy" id="55291"/>
    <lineage>
        <taxon>Eukaryota</taxon>
        <taxon>Metazoa</taxon>
        <taxon>Chordata</taxon>
        <taxon>Craniata</taxon>
        <taxon>Vertebrata</taxon>
        <taxon>Euteleostomi</taxon>
        <taxon>Actinopterygii</taxon>
        <taxon>Polypteriformes</taxon>
        <taxon>Polypteridae</taxon>
        <taxon>Polypterus</taxon>
    </lineage>
</organism>
<evidence type="ECO:0000256" key="6">
    <source>
        <dbReference type="ARBA" id="ARBA00022448"/>
    </source>
</evidence>
<dbReference type="PANTHER" id="PTHR22589:SF69">
    <property type="entry name" value="CARNITINE O-PALMITOYLTRANSFERASE 1, MUSCLE ISOFORM"/>
    <property type="match status" value="1"/>
</dbReference>
<evidence type="ECO:0000313" key="26">
    <source>
        <dbReference type="EMBL" id="KAG2459931.1"/>
    </source>
</evidence>
<dbReference type="Pfam" id="PF00755">
    <property type="entry name" value="Carn_acyltransf"/>
    <property type="match status" value="1"/>
</dbReference>
<name>A0A8X8BMW8_POLSE</name>
<protein>
    <recommendedName>
        <fullName evidence="18">Carnitine O-palmitoyltransferase 1, muscle isoform</fullName>
        <ecNumber evidence="5">2.3.1.21</ecNumber>
    </recommendedName>
    <alternativeName>
        <fullName evidence="19">Carnitine O-palmitoyltransferase I, muscle isoform</fullName>
    </alternativeName>
    <alternativeName>
        <fullName evidence="20">Carnitine palmitoyltransferase 1B</fullName>
    </alternativeName>
    <alternativeName>
        <fullName evidence="17">PRP18 homolog</fullName>
    </alternativeName>
</protein>
<evidence type="ECO:0000256" key="16">
    <source>
        <dbReference type="ARBA" id="ARBA00023315"/>
    </source>
</evidence>
<gene>
    <name evidence="26" type="primary">Cpt1a_1</name>
    <name evidence="26" type="ORF">GTO96_0021570</name>
</gene>
<evidence type="ECO:0000256" key="18">
    <source>
        <dbReference type="ARBA" id="ARBA00040569"/>
    </source>
</evidence>
<evidence type="ECO:0000256" key="19">
    <source>
        <dbReference type="ARBA" id="ARBA00041685"/>
    </source>
</evidence>
<dbReference type="GO" id="GO:0008380">
    <property type="term" value="P:RNA splicing"/>
    <property type="evidence" value="ECO:0007669"/>
    <property type="project" value="InterPro"/>
</dbReference>
<evidence type="ECO:0000256" key="21">
    <source>
        <dbReference type="ARBA" id="ARBA00043926"/>
    </source>
</evidence>
<dbReference type="GO" id="GO:0005681">
    <property type="term" value="C:spliceosomal complex"/>
    <property type="evidence" value="ECO:0007669"/>
    <property type="project" value="UniProtKB-KW"/>
</dbReference>
<keyword evidence="9" id="KW-0747">Spliceosome</keyword>
<feature type="active site" description="Proton acceptor" evidence="23">
    <location>
        <position position="445"/>
    </location>
</feature>
<evidence type="ECO:0000256" key="13">
    <source>
        <dbReference type="ARBA" id="ARBA00023098"/>
    </source>
</evidence>
<dbReference type="Proteomes" id="UP000886611">
    <property type="component" value="Unassembled WGS sequence"/>
</dbReference>
<dbReference type="InterPro" id="IPR036285">
    <property type="entry name" value="PRP4-like_sf"/>
</dbReference>
<keyword evidence="11" id="KW-0276">Fatty acid metabolism</keyword>
<keyword evidence="13" id="KW-0443">Lipid metabolism</keyword>
<keyword evidence="16" id="KW-0012">Acyltransferase</keyword>
<dbReference type="PROSITE" id="PS00440">
    <property type="entry name" value="ACYLTRANSF_C_2"/>
    <property type="match status" value="1"/>
</dbReference>
<keyword evidence="27" id="KW-1185">Reference proteome</keyword>
<evidence type="ECO:0000256" key="20">
    <source>
        <dbReference type="ARBA" id="ARBA00042959"/>
    </source>
</evidence>
<evidence type="ECO:0000256" key="7">
    <source>
        <dbReference type="ARBA" id="ARBA00022679"/>
    </source>
</evidence>
<dbReference type="SMART" id="SM00500">
    <property type="entry name" value="SFM"/>
    <property type="match status" value="1"/>
</dbReference>
<evidence type="ECO:0000256" key="15">
    <source>
        <dbReference type="ARBA" id="ARBA00023136"/>
    </source>
</evidence>